<evidence type="ECO:0000256" key="3">
    <source>
        <dbReference type="ARBA" id="ARBA00022840"/>
    </source>
</evidence>
<evidence type="ECO:0000256" key="2">
    <source>
        <dbReference type="ARBA" id="ARBA00022797"/>
    </source>
</evidence>
<feature type="domain" description="Sigma-54 factor interaction" evidence="8">
    <location>
        <begin position="224"/>
        <end position="454"/>
    </location>
</feature>
<dbReference type="InterPro" id="IPR035965">
    <property type="entry name" value="PAS-like_dom_sf"/>
</dbReference>
<keyword evidence="4" id="KW-0805">Transcription regulation</keyword>
<dbReference type="GO" id="GO:0006355">
    <property type="term" value="P:regulation of DNA-templated transcription"/>
    <property type="evidence" value="ECO:0007669"/>
    <property type="project" value="InterPro"/>
</dbReference>
<accession>A0A6F9E469</accession>
<dbReference type="Pfam" id="PF00989">
    <property type="entry name" value="PAS"/>
    <property type="match status" value="1"/>
</dbReference>
<dbReference type="GO" id="GO:0005524">
    <property type="term" value="F:ATP binding"/>
    <property type="evidence" value="ECO:0007669"/>
    <property type="project" value="UniProtKB-KW"/>
</dbReference>
<evidence type="ECO:0000256" key="1">
    <source>
        <dbReference type="ARBA" id="ARBA00022741"/>
    </source>
</evidence>
<dbReference type="InterPro" id="IPR027417">
    <property type="entry name" value="P-loop_NTPase"/>
</dbReference>
<reference evidence="10 11" key="1">
    <citation type="submission" date="2020-04" db="EMBL/GenBank/DDBJ databases">
        <authorList>
            <person name="Hogendoorn C."/>
        </authorList>
    </citation>
    <scope>NUCLEOTIDE SEQUENCE [LARGE SCALE GENOMIC DNA]</scope>
    <source>
        <strain evidence="10">COOX1</strain>
    </source>
</reference>
<dbReference type="Gene3D" id="3.40.50.300">
    <property type="entry name" value="P-loop containing nucleotide triphosphate hydrolases"/>
    <property type="match status" value="1"/>
</dbReference>
<dbReference type="CDD" id="cd00009">
    <property type="entry name" value="AAA"/>
    <property type="match status" value="1"/>
</dbReference>
<evidence type="ECO:0000313" key="10">
    <source>
        <dbReference type="EMBL" id="CAB3391194.1"/>
    </source>
</evidence>
<dbReference type="RefSeq" id="WP_170084983.1">
    <property type="nucleotide sequence ID" value="NZ_CP047972.1"/>
</dbReference>
<keyword evidence="1" id="KW-0547">Nucleotide-binding</keyword>
<dbReference type="PROSITE" id="PS00675">
    <property type="entry name" value="SIGMA54_INTERACT_1"/>
    <property type="match status" value="1"/>
</dbReference>
<dbReference type="Proteomes" id="UP000502196">
    <property type="component" value="Chromosome"/>
</dbReference>
<dbReference type="SMART" id="SM00091">
    <property type="entry name" value="PAS"/>
    <property type="match status" value="2"/>
</dbReference>
<dbReference type="PROSITE" id="PS50045">
    <property type="entry name" value="SIGMA54_INTERACT_4"/>
    <property type="match status" value="1"/>
</dbReference>
<dbReference type="PANTHER" id="PTHR32071:SF57">
    <property type="entry name" value="C4-DICARBOXYLATE TRANSPORT TRANSCRIPTIONAL REGULATORY PROTEIN DCTD"/>
    <property type="match status" value="1"/>
</dbReference>
<dbReference type="AlphaFoldDB" id="A0A6F9E469"/>
<dbReference type="InterPro" id="IPR013767">
    <property type="entry name" value="PAS_fold"/>
</dbReference>
<dbReference type="InterPro" id="IPR002078">
    <property type="entry name" value="Sigma_54_int"/>
</dbReference>
<evidence type="ECO:0000256" key="4">
    <source>
        <dbReference type="ARBA" id="ARBA00023015"/>
    </source>
</evidence>
<dbReference type="SUPFAM" id="SSF55785">
    <property type="entry name" value="PYP-like sensor domain (PAS domain)"/>
    <property type="match status" value="1"/>
</dbReference>
<sequence length="581" mass="64796">MTERELLDVLDTPIYFIDAKHVVVWMNRAAQNAVPGIVKGMPWTDVQPRLPRTHIFRFHEVQVGGEPGVMVEGTPSVDPALLSELERLRQANEDLETILDTLFDEVFVTDGEGVVLRVNTAAEQLYGLQNSDIVGRTVFDLEREQVFYPSVAAMVLQRRRRVTALQETKNGHRLVVTGSPVFDREGRIVRIVCYTRDLTSTRSWPSVAVQGVGQGVEIPRDSGLVAENPAMKSVMDLIRRVAPTDATILLLGETGVGKNRLARFIHDLSSRRANPFVEINCANVPESLFESELFGYESGAFTGARKEGKVGKVELAHGGTLFLNEVGELPLHVQGKILDLLQERTVSRVGGVHTRKVDIRIVAATNKDLRQLVKEGRFRDDLFFRLNVVPLTIPPLRERGEDICTLAETLVHRFCDKYQLPRKAIHPDVMACFQHYAWPGNVRELENVIERLCIIVEDDILLPEHLPEELWSSGGTERGEKDGYLGTKGTPDNGGPPPKTVFSSSLPGKAAFQSHSSPDILSQGWGIRQVLEEVERELYARALQQYGSTYAIAKHLRVSQPTVVRKLRQFGLSGGRALDSQ</sequence>
<evidence type="ECO:0000256" key="6">
    <source>
        <dbReference type="ARBA" id="ARBA00029500"/>
    </source>
</evidence>
<dbReference type="InterPro" id="IPR025662">
    <property type="entry name" value="Sigma_54_int_dom_ATP-bd_1"/>
</dbReference>
<dbReference type="InterPro" id="IPR000014">
    <property type="entry name" value="PAS"/>
</dbReference>
<dbReference type="GO" id="GO:0003677">
    <property type="term" value="F:DNA binding"/>
    <property type="evidence" value="ECO:0007669"/>
    <property type="project" value="UniProtKB-KW"/>
</dbReference>
<name>A0A6F9E469_9BACL</name>
<dbReference type="SUPFAM" id="SSF52540">
    <property type="entry name" value="P-loop containing nucleoside triphosphate hydrolases"/>
    <property type="match status" value="1"/>
</dbReference>
<dbReference type="Pfam" id="PF18024">
    <property type="entry name" value="HTH_50"/>
    <property type="match status" value="1"/>
</dbReference>
<dbReference type="InterPro" id="IPR025944">
    <property type="entry name" value="Sigma_54_int_dom_CS"/>
</dbReference>
<organism evidence="10 11">
    <name type="scientific">Kyrpidia spormannii</name>
    <dbReference type="NCBI Taxonomy" id="2055160"/>
    <lineage>
        <taxon>Bacteria</taxon>
        <taxon>Bacillati</taxon>
        <taxon>Bacillota</taxon>
        <taxon>Bacilli</taxon>
        <taxon>Bacillales</taxon>
        <taxon>Alicyclobacillaceae</taxon>
        <taxon>Kyrpidia</taxon>
    </lineage>
</organism>
<evidence type="ECO:0000256" key="7">
    <source>
        <dbReference type="SAM" id="MobiDB-lite"/>
    </source>
</evidence>
<evidence type="ECO:0000259" key="9">
    <source>
        <dbReference type="PROSITE" id="PS50112"/>
    </source>
</evidence>
<dbReference type="FunFam" id="3.40.50.300:FF:000006">
    <property type="entry name" value="DNA-binding transcriptional regulator NtrC"/>
    <property type="match status" value="1"/>
</dbReference>
<dbReference type="Gene3D" id="1.10.8.60">
    <property type="match status" value="1"/>
</dbReference>
<dbReference type="InterPro" id="IPR003593">
    <property type="entry name" value="AAA+_ATPase"/>
</dbReference>
<dbReference type="PROSITE" id="PS50112">
    <property type="entry name" value="PAS"/>
    <property type="match status" value="1"/>
</dbReference>
<dbReference type="Gene3D" id="3.30.450.20">
    <property type="entry name" value="PAS domain"/>
    <property type="match status" value="1"/>
</dbReference>
<dbReference type="CDD" id="cd00130">
    <property type="entry name" value="PAS"/>
    <property type="match status" value="1"/>
</dbReference>
<dbReference type="InterPro" id="IPR058031">
    <property type="entry name" value="AAA_lid_NorR"/>
</dbReference>
<keyword evidence="2" id="KW-0058">Aromatic hydrocarbons catabolism</keyword>
<dbReference type="InterPro" id="IPR009057">
    <property type="entry name" value="Homeodomain-like_sf"/>
</dbReference>
<feature type="domain" description="PAS" evidence="9">
    <location>
        <begin position="91"/>
        <end position="141"/>
    </location>
</feature>
<dbReference type="Gene3D" id="1.10.10.60">
    <property type="entry name" value="Homeodomain-like"/>
    <property type="match status" value="1"/>
</dbReference>
<evidence type="ECO:0000313" key="11">
    <source>
        <dbReference type="Proteomes" id="UP000502196"/>
    </source>
</evidence>
<keyword evidence="3" id="KW-0067">ATP-binding</keyword>
<dbReference type="SUPFAM" id="SSF46689">
    <property type="entry name" value="Homeodomain-like"/>
    <property type="match status" value="1"/>
</dbReference>
<dbReference type="PANTHER" id="PTHR32071">
    <property type="entry name" value="TRANSCRIPTIONAL REGULATORY PROTEIN"/>
    <property type="match status" value="1"/>
</dbReference>
<keyword evidence="5" id="KW-0804">Transcription</keyword>
<feature type="region of interest" description="Disordered" evidence="7">
    <location>
        <begin position="471"/>
        <end position="505"/>
    </location>
</feature>
<evidence type="ECO:0000259" key="8">
    <source>
        <dbReference type="PROSITE" id="PS50045"/>
    </source>
</evidence>
<dbReference type="NCBIfam" id="TIGR00229">
    <property type="entry name" value="sensory_box"/>
    <property type="match status" value="1"/>
</dbReference>
<dbReference type="PROSITE" id="PS00688">
    <property type="entry name" value="SIGMA54_INTERACT_3"/>
    <property type="match status" value="1"/>
</dbReference>
<protein>
    <recommendedName>
        <fullName evidence="6">HTH-type transcriptional regulatory protein TyrR</fullName>
    </recommendedName>
</protein>
<dbReference type="EMBL" id="LR792683">
    <property type="protein sequence ID" value="CAB3391194.1"/>
    <property type="molecule type" value="Genomic_DNA"/>
</dbReference>
<dbReference type="Pfam" id="PF00158">
    <property type="entry name" value="Sigma54_activat"/>
    <property type="match status" value="1"/>
</dbReference>
<gene>
    <name evidence="10" type="ORF">COOX1_0790</name>
</gene>
<proteinExistence type="predicted"/>
<dbReference type="Pfam" id="PF25601">
    <property type="entry name" value="AAA_lid_14"/>
    <property type="match status" value="1"/>
</dbReference>
<dbReference type="SMART" id="SM00382">
    <property type="entry name" value="AAA"/>
    <property type="match status" value="1"/>
</dbReference>
<evidence type="ECO:0000256" key="5">
    <source>
        <dbReference type="ARBA" id="ARBA00023163"/>
    </source>
</evidence>
<dbReference type="InterPro" id="IPR030828">
    <property type="entry name" value="HTH_TyrR"/>
</dbReference>